<dbReference type="EMBL" id="JAGPYM010000020">
    <property type="protein sequence ID" value="KAH6884569.1"/>
    <property type="molecule type" value="Genomic_DNA"/>
</dbReference>
<evidence type="ECO:0000256" key="1">
    <source>
        <dbReference type="ARBA" id="ARBA00023242"/>
    </source>
</evidence>
<dbReference type="GO" id="GO:0008270">
    <property type="term" value="F:zinc ion binding"/>
    <property type="evidence" value="ECO:0007669"/>
    <property type="project" value="InterPro"/>
</dbReference>
<dbReference type="Proteomes" id="UP000777438">
    <property type="component" value="Unassembled WGS sequence"/>
</dbReference>
<protein>
    <recommendedName>
        <fullName evidence="2">Zn(2)-C6 fungal-type domain-containing protein</fullName>
    </recommendedName>
</protein>
<dbReference type="InterPro" id="IPR036864">
    <property type="entry name" value="Zn2-C6_fun-type_DNA-bd_sf"/>
</dbReference>
<evidence type="ECO:0000313" key="3">
    <source>
        <dbReference type="EMBL" id="KAH6884569.1"/>
    </source>
</evidence>
<dbReference type="Gene3D" id="4.10.240.10">
    <property type="entry name" value="Zn(2)-C6 fungal-type DNA-binding domain"/>
    <property type="match status" value="1"/>
</dbReference>
<dbReference type="InterPro" id="IPR001138">
    <property type="entry name" value="Zn2Cys6_DnaBD"/>
</dbReference>
<dbReference type="SMART" id="SM00066">
    <property type="entry name" value="GAL4"/>
    <property type="match status" value="1"/>
</dbReference>
<reference evidence="3 4" key="1">
    <citation type="journal article" date="2021" name="Nat. Commun.">
        <title>Genetic determinants of endophytism in the Arabidopsis root mycobiome.</title>
        <authorList>
            <person name="Mesny F."/>
            <person name="Miyauchi S."/>
            <person name="Thiergart T."/>
            <person name="Pickel B."/>
            <person name="Atanasova L."/>
            <person name="Karlsson M."/>
            <person name="Huettel B."/>
            <person name="Barry K.W."/>
            <person name="Haridas S."/>
            <person name="Chen C."/>
            <person name="Bauer D."/>
            <person name="Andreopoulos W."/>
            <person name="Pangilinan J."/>
            <person name="LaButti K."/>
            <person name="Riley R."/>
            <person name="Lipzen A."/>
            <person name="Clum A."/>
            <person name="Drula E."/>
            <person name="Henrissat B."/>
            <person name="Kohler A."/>
            <person name="Grigoriev I.V."/>
            <person name="Martin F.M."/>
            <person name="Hacquard S."/>
        </authorList>
    </citation>
    <scope>NUCLEOTIDE SEQUENCE [LARGE SCALE GENOMIC DNA]</scope>
    <source>
        <strain evidence="3 4">MPI-CAGE-CH-0241</strain>
    </source>
</reference>
<dbReference type="CDD" id="cd00067">
    <property type="entry name" value="GAL4"/>
    <property type="match status" value="1"/>
</dbReference>
<proteinExistence type="predicted"/>
<dbReference type="SUPFAM" id="SSF57701">
    <property type="entry name" value="Zn2/Cys6 DNA-binding domain"/>
    <property type="match status" value="1"/>
</dbReference>
<keyword evidence="1" id="KW-0539">Nucleus</keyword>
<accession>A0A9P8VXV4</accession>
<dbReference type="Pfam" id="PF00172">
    <property type="entry name" value="Zn_clus"/>
    <property type="match status" value="1"/>
</dbReference>
<sequence>MSETATQSVQSPNRKKVRSKNGCLTCRIRKVKCDERRPVCQRCTNRPVKCEWLEPGKPLSLRRARSWKKSILGPDASQRPLAILKPSPASSEDSQLDDAQTEIMHQVQQAPQPTLSTSHIPLSNSLQLSVHDQAAFLYIPDSILVLSYGKLWQWSCFSYIYTNIASQYPGVMRSFIAVASMELRSREILAAQDGHDPTQSRERAQRIGVAATAHYSLALKDLSSLLDRICHSEGPSRSNDIDALFAMWFLILRFEAYDSESTGSSLVHLDGIRSFLRPYLQNDGYVNGETLPYVSQPMLLYTLYLDADSATGNINGGRFCLDLLSRDDNDLISHESIFRSARSLLPKIWGEAYPVAEFLDDLENYRPLRLHHLCQAAKLELLRLARSERQDREEADNLRKLWQRVQNFGDEFTDILLLAKMAPNSLGKRLMWTVYSSTLDFHALQVLYSYLYPGEERQPHADSTLTHILAIASKALGEDARQIYRFMWALSVALTLCKSEDQDHEGQEWLTTQLDRARVLMPNFGVPGLNLLNKSNTLQI</sequence>
<dbReference type="GO" id="GO:0000981">
    <property type="term" value="F:DNA-binding transcription factor activity, RNA polymerase II-specific"/>
    <property type="evidence" value="ECO:0007669"/>
    <property type="project" value="InterPro"/>
</dbReference>
<organism evidence="3 4">
    <name type="scientific">Thelonectria olida</name>
    <dbReference type="NCBI Taxonomy" id="1576542"/>
    <lineage>
        <taxon>Eukaryota</taxon>
        <taxon>Fungi</taxon>
        <taxon>Dikarya</taxon>
        <taxon>Ascomycota</taxon>
        <taxon>Pezizomycotina</taxon>
        <taxon>Sordariomycetes</taxon>
        <taxon>Hypocreomycetidae</taxon>
        <taxon>Hypocreales</taxon>
        <taxon>Nectriaceae</taxon>
        <taxon>Thelonectria</taxon>
    </lineage>
</organism>
<name>A0A9P8VXV4_9HYPO</name>
<dbReference type="AlphaFoldDB" id="A0A9P8VXV4"/>
<dbReference type="PROSITE" id="PS00463">
    <property type="entry name" value="ZN2_CY6_FUNGAL_1"/>
    <property type="match status" value="1"/>
</dbReference>
<dbReference type="PANTHER" id="PTHR37534">
    <property type="entry name" value="TRANSCRIPTIONAL ACTIVATOR PROTEIN UGA3"/>
    <property type="match status" value="1"/>
</dbReference>
<comment type="caution">
    <text evidence="3">The sequence shown here is derived from an EMBL/GenBank/DDBJ whole genome shotgun (WGS) entry which is preliminary data.</text>
</comment>
<feature type="domain" description="Zn(2)-C6 fungal-type" evidence="2">
    <location>
        <begin position="22"/>
        <end position="52"/>
    </location>
</feature>
<dbReference type="PANTHER" id="PTHR37534:SF46">
    <property type="entry name" value="ZN(II)2CYS6 TRANSCRIPTION FACTOR (EUROFUNG)"/>
    <property type="match status" value="1"/>
</dbReference>
<gene>
    <name evidence="3" type="ORF">B0T10DRAFT_608870</name>
</gene>
<dbReference type="OrthoDB" id="648861at2759"/>
<evidence type="ECO:0000259" key="2">
    <source>
        <dbReference type="PROSITE" id="PS50048"/>
    </source>
</evidence>
<keyword evidence="4" id="KW-1185">Reference proteome</keyword>
<dbReference type="PROSITE" id="PS50048">
    <property type="entry name" value="ZN2_CY6_FUNGAL_2"/>
    <property type="match status" value="1"/>
</dbReference>
<evidence type="ECO:0000313" key="4">
    <source>
        <dbReference type="Proteomes" id="UP000777438"/>
    </source>
</evidence>